<name>A0ABP6Z0U2_9ACTN</name>
<organism evidence="2 3">
    <name type="scientific">Streptomyces osmaniensis</name>
    <dbReference type="NCBI Taxonomy" id="593134"/>
    <lineage>
        <taxon>Bacteria</taxon>
        <taxon>Bacillati</taxon>
        <taxon>Actinomycetota</taxon>
        <taxon>Actinomycetes</taxon>
        <taxon>Kitasatosporales</taxon>
        <taxon>Streptomycetaceae</taxon>
        <taxon>Streptomyces</taxon>
    </lineage>
</organism>
<protein>
    <recommendedName>
        <fullName evidence="1">TfuA-like core domain-containing protein</fullName>
    </recommendedName>
</protein>
<comment type="caution">
    <text evidence="2">The sequence shown here is derived from an EMBL/GenBank/DDBJ whole genome shotgun (WGS) entry which is preliminary data.</text>
</comment>
<proteinExistence type="predicted"/>
<gene>
    <name evidence="2" type="ORF">GCM10022295_91230</name>
</gene>
<reference evidence="3" key="1">
    <citation type="journal article" date="2019" name="Int. J. Syst. Evol. Microbiol.">
        <title>The Global Catalogue of Microorganisms (GCM) 10K type strain sequencing project: providing services to taxonomists for standard genome sequencing and annotation.</title>
        <authorList>
            <consortium name="The Broad Institute Genomics Platform"/>
            <consortium name="The Broad Institute Genome Sequencing Center for Infectious Disease"/>
            <person name="Wu L."/>
            <person name="Ma J."/>
        </authorList>
    </citation>
    <scope>NUCLEOTIDE SEQUENCE [LARGE SCALE GENOMIC DNA]</scope>
    <source>
        <strain evidence="3">JCM 17656</strain>
    </source>
</reference>
<evidence type="ECO:0000313" key="3">
    <source>
        <dbReference type="Proteomes" id="UP001500707"/>
    </source>
</evidence>
<keyword evidence="3" id="KW-1185">Reference proteome</keyword>
<dbReference type="EMBL" id="BAABCE010000039">
    <property type="protein sequence ID" value="GAA3595875.1"/>
    <property type="molecule type" value="Genomic_DNA"/>
</dbReference>
<dbReference type="Proteomes" id="UP001500707">
    <property type="component" value="Unassembled WGS sequence"/>
</dbReference>
<evidence type="ECO:0000313" key="2">
    <source>
        <dbReference type="EMBL" id="GAA3595875.1"/>
    </source>
</evidence>
<accession>A0ABP6Z0U2</accession>
<dbReference type="Pfam" id="PF07812">
    <property type="entry name" value="TfuA"/>
    <property type="match status" value="1"/>
</dbReference>
<evidence type="ECO:0000259" key="1">
    <source>
        <dbReference type="Pfam" id="PF07812"/>
    </source>
</evidence>
<feature type="domain" description="TfuA-like core" evidence="1">
    <location>
        <begin position="51"/>
        <end position="169"/>
    </location>
</feature>
<sequence>MTARTLITTGPTISSEDALRFVPHAEVHGPVEADQVLRWGLGPGDTLLIIDGLFLQSRAVRHKELLCLLDQGVRLYGASSMGALRAAELEAFGMQGIGRVFEDYRDGLLVGDDEVALTHGDADSGYQCASWALVDLRYAAQQAARAGVIDHEIAEAIVCVAKKLPFTLRDNFTILTQMREHGYHNAALVNFRVFCTLQRPSIKLTDAHAALRLVACATHPPKACAPHSPASSPSSHLRYRGRRVDLKVTTHLREWTATSPAHSIATDGAHRTGRPRDDEILNALALHWPGYPAFLRSTAAESLLLSAHPTFTPLPKQRSLLSRMAEVPDLTQPCLPWPPLADALSHRLAALGLPNCAAESGEAINLLRQHERSLPWSTAGPLLATRMWRGDPRNDWRSPLIQRLALYSEHHQTAAITAGLLSSTFPPRSDDAAAVGQRCRSFLRNWGVGGPDDITPAITEHGFATLNEFVRAVRFDGGAAPLAPSESLENHDY</sequence>
<dbReference type="RefSeq" id="WP_346186756.1">
    <property type="nucleotide sequence ID" value="NZ_BAABCE010000039.1"/>
</dbReference>
<dbReference type="InterPro" id="IPR012924">
    <property type="entry name" value="TfuA_core"/>
</dbReference>